<dbReference type="PANTHER" id="PTHR43421">
    <property type="entry name" value="METALLOPROTEASE PMBA"/>
    <property type="match status" value="1"/>
</dbReference>
<dbReference type="NCBIfam" id="NF008268">
    <property type="entry name" value="PRK11040.1"/>
    <property type="match status" value="1"/>
</dbReference>
<name>A0A8B6X118_9BURK</name>
<evidence type="ECO:0000259" key="2">
    <source>
        <dbReference type="Pfam" id="PF01523"/>
    </source>
</evidence>
<organism evidence="5 6">
    <name type="scientific">Derxia gummosa DSM 723</name>
    <dbReference type="NCBI Taxonomy" id="1121388"/>
    <lineage>
        <taxon>Bacteria</taxon>
        <taxon>Pseudomonadati</taxon>
        <taxon>Pseudomonadota</taxon>
        <taxon>Betaproteobacteria</taxon>
        <taxon>Burkholderiales</taxon>
        <taxon>Alcaligenaceae</taxon>
        <taxon>Derxia</taxon>
    </lineage>
</organism>
<evidence type="ECO:0000259" key="4">
    <source>
        <dbReference type="Pfam" id="PF19290"/>
    </source>
</evidence>
<dbReference type="EC" id="3.4.24.-" evidence="6"/>
<proteinExistence type="inferred from homology"/>
<dbReference type="Proteomes" id="UP000675920">
    <property type="component" value="Unplaced"/>
</dbReference>
<keyword evidence="6" id="KW-0482">Metalloprotease</keyword>
<dbReference type="InterPro" id="IPR045569">
    <property type="entry name" value="Metalloprtase-TldD/E_C"/>
</dbReference>
<dbReference type="Pfam" id="PF19289">
    <property type="entry name" value="PmbA_TldD_3rd"/>
    <property type="match status" value="1"/>
</dbReference>
<dbReference type="PANTHER" id="PTHR43421:SF1">
    <property type="entry name" value="METALLOPROTEASE PMBA"/>
    <property type="match status" value="1"/>
</dbReference>
<dbReference type="Pfam" id="PF01523">
    <property type="entry name" value="PmbA_TldD_1st"/>
    <property type="match status" value="1"/>
</dbReference>
<evidence type="ECO:0000256" key="1">
    <source>
        <dbReference type="ARBA" id="ARBA00005836"/>
    </source>
</evidence>
<keyword evidence="6" id="KW-0645">Protease</keyword>
<feature type="domain" description="Metalloprotease TldD/E N-terminal" evidence="2">
    <location>
        <begin position="33"/>
        <end position="95"/>
    </location>
</feature>
<dbReference type="InterPro" id="IPR035068">
    <property type="entry name" value="TldD/PmbA_N"/>
</dbReference>
<dbReference type="AlphaFoldDB" id="A0A8B6X118"/>
<dbReference type="InterPro" id="IPR002510">
    <property type="entry name" value="Metalloprtase-TldD/E_N"/>
</dbReference>
<dbReference type="SUPFAM" id="SSF111283">
    <property type="entry name" value="Putative modulator of DNA gyrase, PmbA/TldD"/>
    <property type="match status" value="1"/>
</dbReference>
<reference evidence="6" key="1">
    <citation type="submission" date="2025-08" db="UniProtKB">
        <authorList>
            <consortium name="RefSeq"/>
        </authorList>
    </citation>
    <scope>IDENTIFICATION</scope>
</reference>
<dbReference type="OrthoDB" id="9803618at2"/>
<dbReference type="InterPro" id="IPR045570">
    <property type="entry name" value="Metalloprtase-TldD/E_cen_dom"/>
</dbReference>
<evidence type="ECO:0000313" key="6">
    <source>
        <dbReference type="RefSeq" id="WP_028310023.1"/>
    </source>
</evidence>
<dbReference type="GO" id="GO:0008237">
    <property type="term" value="F:metallopeptidase activity"/>
    <property type="evidence" value="ECO:0007669"/>
    <property type="project" value="UniProtKB-KW"/>
</dbReference>
<evidence type="ECO:0000259" key="3">
    <source>
        <dbReference type="Pfam" id="PF19289"/>
    </source>
</evidence>
<evidence type="ECO:0000313" key="5">
    <source>
        <dbReference type="Proteomes" id="UP000675920"/>
    </source>
</evidence>
<sequence length="449" mass="48821">MSSQFNYPLDHLRELAENVLHIAKTRGATECAVEVSEGGGMSVNVRRGKVETIEQNQDKGVGLTCYLGKKKGHASTSDFSLKALEDTVQAALDIARFTSPDEFSGLPEDEFFEREPMDLKLYKPWNITADEAIEFARRAEDAAFAVDPAIRNSDGASVSVQHAQFISANSRGFMGGYPHSRHYLTVAPIARVRREMERDDWYTASRDPKKLAAPEAVGEYAARRALSRLGARKISTRKCPVLFEAPLAGGLLGSFVQAISGGALYRRTTFLADSLGTQVFPSHVSLTEDPHIKGAMGSAPFDEEGVRTRQRDVVRDGIVQGYFLSTYSARKLGMRTTGNAGGSHNLVLSSALTKRGDDFERMLKKLGTGLLVTDLMGQGINYVTGDYSRGAAGHWVENGKIVYPVGEITIAGNLRQMFENIVAIGADRISRGTKTTGSILIGEMMIAGS</sequence>
<feature type="domain" description="Metalloprotease TldD/E C-terminal" evidence="3">
    <location>
        <begin position="236"/>
        <end position="448"/>
    </location>
</feature>
<feature type="domain" description="Metalloprotease TldD/E central" evidence="4">
    <location>
        <begin position="123"/>
        <end position="229"/>
    </location>
</feature>
<keyword evidence="5" id="KW-1185">Reference proteome</keyword>
<dbReference type="GO" id="GO:0005829">
    <property type="term" value="C:cytosol"/>
    <property type="evidence" value="ECO:0007669"/>
    <property type="project" value="TreeGrafter"/>
</dbReference>
<dbReference type="Gene3D" id="3.30.2290.10">
    <property type="entry name" value="PmbA/TldD superfamily"/>
    <property type="match status" value="1"/>
</dbReference>
<dbReference type="InterPro" id="IPR036059">
    <property type="entry name" value="TldD/PmbA_sf"/>
</dbReference>
<keyword evidence="6" id="KW-0378">Hydrolase</keyword>
<accession>A0A8B6X118</accession>
<comment type="similarity">
    <text evidence="1">Belongs to the peptidase U62 family.</text>
</comment>
<protein>
    <submittedName>
        <fullName evidence="6">Metalloprotease PmbA</fullName>
        <ecNumber evidence="6">3.4.24.-</ecNumber>
    </submittedName>
</protein>
<dbReference type="GO" id="GO:0006508">
    <property type="term" value="P:proteolysis"/>
    <property type="evidence" value="ECO:0007669"/>
    <property type="project" value="InterPro"/>
</dbReference>
<dbReference type="InterPro" id="IPR047657">
    <property type="entry name" value="PmbA"/>
</dbReference>
<gene>
    <name evidence="6" type="primary">pmbA</name>
</gene>
<dbReference type="Pfam" id="PF19290">
    <property type="entry name" value="PmbA_TldD_2nd"/>
    <property type="match status" value="1"/>
</dbReference>
<dbReference type="RefSeq" id="WP_028310023.1">
    <property type="nucleotide sequence ID" value="NZ_AXWS01000007.1"/>
</dbReference>